<dbReference type="KEGG" id="tpx:Turpa_0592"/>
<accession>I4B1T7</accession>
<evidence type="ECO:0000313" key="2">
    <source>
        <dbReference type="EMBL" id="AFM11244.1"/>
    </source>
</evidence>
<dbReference type="PANTHER" id="PTHR43249:SF1">
    <property type="entry name" value="D-GLUCOSIDE 3-DEHYDROGENASE"/>
    <property type="match status" value="1"/>
</dbReference>
<protein>
    <submittedName>
        <fullName evidence="2">Oxidoreductase domain protein</fullName>
    </submittedName>
</protein>
<keyword evidence="3" id="KW-1185">Reference proteome</keyword>
<gene>
    <name evidence="2" type="ordered locus">Turpa_0592</name>
</gene>
<organism evidence="2 3">
    <name type="scientific">Turneriella parva (strain ATCC BAA-1111 / DSM 21527 / NCTC 11395 / H)</name>
    <name type="common">Leptospira parva</name>
    <dbReference type="NCBI Taxonomy" id="869212"/>
    <lineage>
        <taxon>Bacteria</taxon>
        <taxon>Pseudomonadati</taxon>
        <taxon>Spirochaetota</taxon>
        <taxon>Spirochaetia</taxon>
        <taxon>Leptospirales</taxon>
        <taxon>Leptospiraceae</taxon>
        <taxon>Turneriella</taxon>
    </lineage>
</organism>
<evidence type="ECO:0000259" key="1">
    <source>
        <dbReference type="Pfam" id="PF01408"/>
    </source>
</evidence>
<dbReference type="GO" id="GO:0000166">
    <property type="term" value="F:nucleotide binding"/>
    <property type="evidence" value="ECO:0007669"/>
    <property type="project" value="InterPro"/>
</dbReference>
<feature type="domain" description="Gfo/Idh/MocA-like oxidoreductase N-terminal" evidence="1">
    <location>
        <begin position="1"/>
        <end position="135"/>
    </location>
</feature>
<dbReference type="AlphaFoldDB" id="I4B1T7"/>
<dbReference type="OrthoDB" id="9815825at2"/>
<proteinExistence type="predicted"/>
<dbReference type="Gene3D" id="3.30.360.10">
    <property type="entry name" value="Dihydrodipicolinate Reductase, domain 2"/>
    <property type="match status" value="1"/>
</dbReference>
<dbReference type="Gene3D" id="3.40.50.720">
    <property type="entry name" value="NAD(P)-binding Rossmann-like Domain"/>
    <property type="match status" value="1"/>
</dbReference>
<dbReference type="SUPFAM" id="SSF51735">
    <property type="entry name" value="NAD(P)-binding Rossmann-fold domains"/>
    <property type="match status" value="1"/>
</dbReference>
<dbReference type="InterPro" id="IPR052515">
    <property type="entry name" value="Gfo/Idh/MocA_Oxidoreductase"/>
</dbReference>
<dbReference type="Proteomes" id="UP000006048">
    <property type="component" value="Chromosome"/>
</dbReference>
<dbReference type="EMBL" id="CP002959">
    <property type="protein sequence ID" value="AFM11244.1"/>
    <property type="molecule type" value="Genomic_DNA"/>
</dbReference>
<sequence length="326" mass="36586">MRVAIVGCGRIAHELESDALRYKPCTHLGALKNLQRRDRSLQVIGFCDAAPERAVSAAGFMRADGARVTTDYKEILDLEPELLIIAASTAIHHKILLAAIAAGVNRIVAEKPLVTTKAEVSQLRRAIQSSKSVILPNYERRYHDKYIALQRLIQNERRSPAYRAFFAAGGSSLYADKKSSDEGVLLHDTTHLVDLAQFLFGTVTAHRVIAGERRHLLYLKHKNGSEGIVETSLGVGAFHLELQVMRQNERITVGNGFTQREKIVASPHYRRLRGYAPARRTNDKPMTVAINPFMRLYREALYGKPDNGHFFDALANVEMLYARRSR</sequence>
<dbReference type="InterPro" id="IPR000683">
    <property type="entry name" value="Gfo/Idh/MocA-like_OxRdtase_N"/>
</dbReference>
<dbReference type="RefSeq" id="WP_014801762.1">
    <property type="nucleotide sequence ID" value="NC_018020.1"/>
</dbReference>
<dbReference type="InterPro" id="IPR036291">
    <property type="entry name" value="NAD(P)-bd_dom_sf"/>
</dbReference>
<dbReference type="PANTHER" id="PTHR43249">
    <property type="entry name" value="UDP-N-ACETYL-2-AMINO-2-DEOXY-D-GLUCURONATE OXIDASE"/>
    <property type="match status" value="1"/>
</dbReference>
<dbReference type="STRING" id="869212.Turpa_0592"/>
<name>I4B1T7_TURPD</name>
<dbReference type="HOGENOM" id="CLU_023194_9_0_12"/>
<dbReference type="Pfam" id="PF01408">
    <property type="entry name" value="GFO_IDH_MocA"/>
    <property type="match status" value="1"/>
</dbReference>
<reference evidence="2 3" key="1">
    <citation type="submission" date="2012-06" db="EMBL/GenBank/DDBJ databases">
        <title>The complete chromosome of genome of Turneriella parva DSM 21527.</title>
        <authorList>
            <consortium name="US DOE Joint Genome Institute (JGI-PGF)"/>
            <person name="Lucas S."/>
            <person name="Han J."/>
            <person name="Lapidus A."/>
            <person name="Bruce D."/>
            <person name="Goodwin L."/>
            <person name="Pitluck S."/>
            <person name="Peters L."/>
            <person name="Kyrpides N."/>
            <person name="Mavromatis K."/>
            <person name="Ivanova N."/>
            <person name="Mikhailova N."/>
            <person name="Chertkov O."/>
            <person name="Detter J.C."/>
            <person name="Tapia R."/>
            <person name="Han C."/>
            <person name="Land M."/>
            <person name="Hauser L."/>
            <person name="Markowitz V."/>
            <person name="Cheng J.-F."/>
            <person name="Hugenholtz P."/>
            <person name="Woyke T."/>
            <person name="Wu D."/>
            <person name="Gronow S."/>
            <person name="Wellnitz S."/>
            <person name="Brambilla E."/>
            <person name="Klenk H.-P."/>
            <person name="Eisen J.A."/>
        </authorList>
    </citation>
    <scope>NUCLEOTIDE SEQUENCE [LARGE SCALE GENOMIC DNA]</scope>
    <source>
        <strain evidence="3">ATCC BAA-1111 / DSM 21527 / NCTC 11395 / H</strain>
    </source>
</reference>
<evidence type="ECO:0000313" key="3">
    <source>
        <dbReference type="Proteomes" id="UP000006048"/>
    </source>
</evidence>